<keyword evidence="1" id="KW-0472">Membrane</keyword>
<dbReference type="Proteomes" id="UP000593561">
    <property type="component" value="Unassembled WGS sequence"/>
</dbReference>
<keyword evidence="1" id="KW-0812">Transmembrane</keyword>
<keyword evidence="1" id="KW-1133">Transmembrane helix</keyword>
<evidence type="ECO:0000313" key="3">
    <source>
        <dbReference type="Proteomes" id="UP000593561"/>
    </source>
</evidence>
<dbReference type="AlphaFoldDB" id="A0A7J8T7T4"/>
<gene>
    <name evidence="2" type="ORF">Godav_025112</name>
</gene>
<evidence type="ECO:0000313" key="2">
    <source>
        <dbReference type="EMBL" id="MBA0634253.1"/>
    </source>
</evidence>
<accession>A0A7J8T7T4</accession>
<keyword evidence="3" id="KW-1185">Reference proteome</keyword>
<comment type="caution">
    <text evidence="2">The sequence shown here is derived from an EMBL/GenBank/DDBJ whole genome shotgun (WGS) entry which is preliminary data.</text>
</comment>
<reference evidence="2 3" key="1">
    <citation type="journal article" date="2019" name="Genome Biol. Evol.">
        <title>Insights into the evolution of the New World diploid cottons (Gossypium, subgenus Houzingenia) based on genome sequencing.</title>
        <authorList>
            <person name="Grover C.E."/>
            <person name="Arick M.A. 2nd"/>
            <person name="Thrash A."/>
            <person name="Conover J.L."/>
            <person name="Sanders W.S."/>
            <person name="Peterson D.G."/>
            <person name="Frelichowski J.E."/>
            <person name="Scheffler J.A."/>
            <person name="Scheffler B.E."/>
            <person name="Wendel J.F."/>
        </authorList>
    </citation>
    <scope>NUCLEOTIDE SEQUENCE [LARGE SCALE GENOMIC DNA]</scope>
    <source>
        <strain evidence="2">27</strain>
        <tissue evidence="2">Leaf</tissue>
    </source>
</reference>
<feature type="transmembrane region" description="Helical" evidence="1">
    <location>
        <begin position="12"/>
        <end position="33"/>
    </location>
</feature>
<organism evidence="2 3">
    <name type="scientific">Gossypium davidsonii</name>
    <name type="common">Davidson's cotton</name>
    <name type="synonym">Gossypium klotzschianum subsp. davidsonii</name>
    <dbReference type="NCBI Taxonomy" id="34287"/>
    <lineage>
        <taxon>Eukaryota</taxon>
        <taxon>Viridiplantae</taxon>
        <taxon>Streptophyta</taxon>
        <taxon>Embryophyta</taxon>
        <taxon>Tracheophyta</taxon>
        <taxon>Spermatophyta</taxon>
        <taxon>Magnoliopsida</taxon>
        <taxon>eudicotyledons</taxon>
        <taxon>Gunneridae</taxon>
        <taxon>Pentapetalae</taxon>
        <taxon>rosids</taxon>
        <taxon>malvids</taxon>
        <taxon>Malvales</taxon>
        <taxon>Malvaceae</taxon>
        <taxon>Malvoideae</taxon>
        <taxon>Gossypium</taxon>
    </lineage>
</organism>
<dbReference type="EMBL" id="JABFAC010237405">
    <property type="protein sequence ID" value="MBA0634253.1"/>
    <property type="molecule type" value="Genomic_DNA"/>
</dbReference>
<proteinExistence type="predicted"/>
<sequence>MLEATEDTNTFFSFTSGILGSAVMLVVTVLMVIQHCLVLTFHEDIDYSEYLYCEKLLKHGQHTATKTFNLNHVRFMFDSKLMVTELILQLLLVALSSNNWYQSHILRGPVIVQYQEPWLHQVFDLWEVVNSDAELAPLRANPTVAQIRQHADERTKRHKA</sequence>
<protein>
    <submittedName>
        <fullName evidence="2">Uncharacterized protein</fullName>
    </submittedName>
</protein>
<evidence type="ECO:0000256" key="1">
    <source>
        <dbReference type="SAM" id="Phobius"/>
    </source>
</evidence>
<feature type="non-terminal residue" evidence="2">
    <location>
        <position position="160"/>
    </location>
</feature>
<name>A0A7J8T7T4_GOSDV</name>